<dbReference type="InterPro" id="IPR029063">
    <property type="entry name" value="SAM-dependent_MTases_sf"/>
</dbReference>
<sequence>MGMSEQTKSRFYRAYATTHAGVRASADDDLAFRRDVYPHLPADRAIRTLDVGCGQGGLVRALRDCGYAAAEGIDVSPEQVELAHAAGIASVTLGDFRSDLPPASFDVVTATDFLEHLSKDEVVEAFDRVLDLLVPGGRFIARVPNMVSPFAGNYHFGDFTHETAFTARSLRQIGSATGFDQADVHPCDPIRHGLISNVRGLVWRVFSLAMKLSLASETGVLRGHLVTQNVVAVFSKPLVPTER</sequence>
<dbReference type="GO" id="GO:0032259">
    <property type="term" value="P:methylation"/>
    <property type="evidence" value="ECO:0007669"/>
    <property type="project" value="UniProtKB-KW"/>
</dbReference>
<accession>A0A1M5IPF1</accession>
<dbReference type="AlphaFoldDB" id="A0A1M5IPF1"/>
<dbReference type="PANTHER" id="PTHR43464:SF19">
    <property type="entry name" value="UBIQUINONE BIOSYNTHESIS O-METHYLTRANSFERASE, MITOCHONDRIAL"/>
    <property type="match status" value="1"/>
</dbReference>
<dbReference type="Proteomes" id="UP000186132">
    <property type="component" value="Unassembled WGS sequence"/>
</dbReference>
<dbReference type="Gene3D" id="3.40.50.150">
    <property type="entry name" value="Vaccinia Virus protein VP39"/>
    <property type="match status" value="1"/>
</dbReference>
<dbReference type="RefSeq" id="WP_084180888.1">
    <property type="nucleotide sequence ID" value="NZ_FQVU01000002.1"/>
</dbReference>
<name>A0A1M5IPF1_9ACTN</name>
<proteinExistence type="predicted"/>
<evidence type="ECO:0000313" key="4">
    <source>
        <dbReference type="EMBL" id="SHG29830.1"/>
    </source>
</evidence>
<dbReference type="Pfam" id="PF13489">
    <property type="entry name" value="Methyltransf_23"/>
    <property type="match status" value="1"/>
</dbReference>
<keyword evidence="3" id="KW-0949">S-adenosyl-L-methionine</keyword>
<reference evidence="4 5" key="1">
    <citation type="submission" date="2016-11" db="EMBL/GenBank/DDBJ databases">
        <authorList>
            <person name="Jaros S."/>
            <person name="Januszkiewicz K."/>
            <person name="Wedrychowicz H."/>
        </authorList>
    </citation>
    <scope>NUCLEOTIDE SEQUENCE [LARGE SCALE GENOMIC DNA]</scope>
    <source>
        <strain evidence="4 5">DSM 45627</strain>
    </source>
</reference>
<keyword evidence="2 4" id="KW-0808">Transferase</keyword>
<dbReference type="GO" id="GO:0008168">
    <property type="term" value="F:methyltransferase activity"/>
    <property type="evidence" value="ECO:0007669"/>
    <property type="project" value="UniProtKB-KW"/>
</dbReference>
<evidence type="ECO:0000256" key="2">
    <source>
        <dbReference type="ARBA" id="ARBA00022679"/>
    </source>
</evidence>
<dbReference type="OrthoDB" id="6064711at2"/>
<evidence type="ECO:0000256" key="1">
    <source>
        <dbReference type="ARBA" id="ARBA00022603"/>
    </source>
</evidence>
<dbReference type="CDD" id="cd02440">
    <property type="entry name" value="AdoMet_MTases"/>
    <property type="match status" value="1"/>
</dbReference>
<dbReference type="STRING" id="1206085.SAMN05443575_1953"/>
<keyword evidence="1 4" id="KW-0489">Methyltransferase</keyword>
<dbReference type="PANTHER" id="PTHR43464">
    <property type="entry name" value="METHYLTRANSFERASE"/>
    <property type="match status" value="1"/>
</dbReference>
<keyword evidence="5" id="KW-1185">Reference proteome</keyword>
<dbReference type="SUPFAM" id="SSF53335">
    <property type="entry name" value="S-adenosyl-L-methionine-dependent methyltransferases"/>
    <property type="match status" value="1"/>
</dbReference>
<gene>
    <name evidence="4" type="ORF">SAMN05443575_1953</name>
</gene>
<evidence type="ECO:0000256" key="3">
    <source>
        <dbReference type="ARBA" id="ARBA00022691"/>
    </source>
</evidence>
<evidence type="ECO:0000313" key="5">
    <source>
        <dbReference type="Proteomes" id="UP000186132"/>
    </source>
</evidence>
<protein>
    <submittedName>
        <fullName evidence="4">Methyltransferase domain-containing protein</fullName>
    </submittedName>
</protein>
<organism evidence="4 5">
    <name type="scientific">Jatrophihabitans endophyticus</name>
    <dbReference type="NCBI Taxonomy" id="1206085"/>
    <lineage>
        <taxon>Bacteria</taxon>
        <taxon>Bacillati</taxon>
        <taxon>Actinomycetota</taxon>
        <taxon>Actinomycetes</taxon>
        <taxon>Jatrophihabitantales</taxon>
        <taxon>Jatrophihabitantaceae</taxon>
        <taxon>Jatrophihabitans</taxon>
    </lineage>
</organism>
<dbReference type="EMBL" id="FQVU01000002">
    <property type="protein sequence ID" value="SHG29830.1"/>
    <property type="molecule type" value="Genomic_DNA"/>
</dbReference>